<evidence type="ECO:0000256" key="4">
    <source>
        <dbReference type="ARBA" id="ARBA00022723"/>
    </source>
</evidence>
<dbReference type="OrthoDB" id="9763894at2"/>
<dbReference type="InterPro" id="IPR013983">
    <property type="entry name" value="Ald_Fedxn_OxRdtase_N"/>
</dbReference>
<keyword evidence="7" id="KW-0411">Iron-sulfur</keyword>
<dbReference type="GO" id="GO:0051539">
    <property type="term" value="F:4 iron, 4 sulfur cluster binding"/>
    <property type="evidence" value="ECO:0007669"/>
    <property type="project" value="UniProtKB-KW"/>
</dbReference>
<reference evidence="10 11" key="1">
    <citation type="submission" date="2017-06" db="EMBL/GenBank/DDBJ databases">
        <title>Draft Genome Sequence of Natranaerobius trueperi halophilic, alkalithermophilic bacteria from soda lakes.</title>
        <authorList>
            <person name="Zhao B."/>
        </authorList>
    </citation>
    <scope>NUCLEOTIDE SEQUENCE [LARGE SCALE GENOMIC DNA]</scope>
    <source>
        <strain evidence="10 11">DSM 18760</strain>
    </source>
</reference>
<keyword evidence="11" id="KW-1185">Reference proteome</keyword>
<evidence type="ECO:0000256" key="5">
    <source>
        <dbReference type="ARBA" id="ARBA00023002"/>
    </source>
</evidence>
<dbReference type="Pfam" id="PF01314">
    <property type="entry name" value="AFOR_C"/>
    <property type="match status" value="1"/>
</dbReference>
<accession>A0A226C2R8</accession>
<dbReference type="GO" id="GO:0009055">
    <property type="term" value="F:electron transfer activity"/>
    <property type="evidence" value="ECO:0007669"/>
    <property type="project" value="InterPro"/>
</dbReference>
<dbReference type="InterPro" id="IPR051919">
    <property type="entry name" value="W-dependent_AOR"/>
</dbReference>
<dbReference type="RefSeq" id="WP_089022348.1">
    <property type="nucleotide sequence ID" value="NZ_NIQC01000001.1"/>
</dbReference>
<name>A0A226C2R8_9FIRM</name>
<evidence type="ECO:0000256" key="3">
    <source>
        <dbReference type="ARBA" id="ARBA00022485"/>
    </source>
</evidence>
<dbReference type="Gene3D" id="3.60.9.10">
    <property type="entry name" value="Aldehyde ferredoxin oxidoreductase, N-terminal domain"/>
    <property type="match status" value="1"/>
</dbReference>
<dbReference type="SUPFAM" id="SSF56228">
    <property type="entry name" value="Aldehyde ferredoxin oxidoreductase, N-terminal domain"/>
    <property type="match status" value="1"/>
</dbReference>
<keyword evidence="3" id="KW-0004">4Fe-4S</keyword>
<feature type="domain" description="Aldehyde ferredoxin oxidoreductase N-terminal" evidence="9">
    <location>
        <begin position="1"/>
        <end position="205"/>
    </location>
</feature>
<evidence type="ECO:0000256" key="8">
    <source>
        <dbReference type="ARBA" id="ARBA00049934"/>
    </source>
</evidence>
<evidence type="ECO:0000256" key="2">
    <source>
        <dbReference type="ARBA" id="ARBA00011032"/>
    </source>
</evidence>
<dbReference type="InterPro" id="IPR001203">
    <property type="entry name" value="OxRdtase_Ald_Fedxn_C"/>
</dbReference>
<protein>
    <submittedName>
        <fullName evidence="10">Aldehyde ferredoxin oxidoreductase</fullName>
    </submittedName>
</protein>
<evidence type="ECO:0000313" key="10">
    <source>
        <dbReference type="EMBL" id="OWZ84924.1"/>
    </source>
</evidence>
<dbReference type="AlphaFoldDB" id="A0A226C2R8"/>
<dbReference type="Gene3D" id="1.10.569.10">
    <property type="entry name" value="Aldehyde Ferredoxin Oxidoreductase Protein, subunit A, domain 2"/>
    <property type="match status" value="1"/>
</dbReference>
<sequence>MNILRVNLSNKEVKTEELSSDEAILGGRGFIANKLHKEVEPTTDPLYGNNKLIFAGGVFAGTQVTSSGRLSVGAKSPLTGGIKESNAGGTSADRLAELGYRALIIEGISEETSPLVLMLNNQSAKLVPDESLKDLGNYETAKKLKQENPNSGLITVGPAGEHGMLSACISNTDNDDTPSRVNGRGGLGAVMGIKGLKAIVIDDSKETKIQIEREEQYNQLAKDFSRLVANSESTANYRKYGTAALVKVTDGLGALPTKNFSRGSFEGSDNISGQTMYETITERGGEGTPSHSCMKTCVIRCSNVFPDENGKTLVAPLEYETIGLVGSNLGISSLDEIAKINWECNDIGIDTIEFGATMGVAMDEGLCEFGDFESVMDMLHEIRENTLLGRMVASGCNLLGKITGARRVPSVKGQGLPAYDPRAIKGLGVTYATSPMGADHTAGNTVRAPLEHNKKDGQVEASKNLQPFVAALDTLGMCMFLAPSIGKKRHFITDLINAKLGTEYSEKDLLELGRQVLNDERLFNEKAGITSSYDDLPAFFREEENPDSNSKFDIDKQELQKTFEF</sequence>
<comment type="cofactor">
    <cofactor evidence="1">
        <name>[4Fe-4S] cluster</name>
        <dbReference type="ChEBI" id="CHEBI:49883"/>
    </cofactor>
</comment>
<dbReference type="InterPro" id="IPR013985">
    <property type="entry name" value="Ald_Fedxn_OxRdtase_dom3"/>
</dbReference>
<comment type="similarity">
    <text evidence="2">Belongs to the AOR/FOR family.</text>
</comment>
<comment type="cofactor">
    <cofactor evidence="8">
        <name>tungstopterin</name>
        <dbReference type="ChEBI" id="CHEBI:30402"/>
    </cofactor>
</comment>
<dbReference type="GO" id="GO:0046872">
    <property type="term" value="F:metal ion binding"/>
    <property type="evidence" value="ECO:0007669"/>
    <property type="project" value="UniProtKB-KW"/>
</dbReference>
<dbReference type="Gene3D" id="1.10.599.10">
    <property type="entry name" value="Aldehyde Ferredoxin Oxidoreductase Protein, subunit A, domain 3"/>
    <property type="match status" value="1"/>
</dbReference>
<keyword evidence="4" id="KW-0479">Metal-binding</keyword>
<evidence type="ECO:0000256" key="6">
    <source>
        <dbReference type="ARBA" id="ARBA00023004"/>
    </source>
</evidence>
<evidence type="ECO:0000259" key="9">
    <source>
        <dbReference type="SMART" id="SM00790"/>
    </source>
</evidence>
<dbReference type="Pfam" id="PF02730">
    <property type="entry name" value="AFOR_N"/>
    <property type="match status" value="1"/>
</dbReference>
<dbReference type="PANTHER" id="PTHR30038">
    <property type="entry name" value="ALDEHYDE FERREDOXIN OXIDOREDUCTASE"/>
    <property type="match status" value="1"/>
</dbReference>
<dbReference type="GO" id="GO:0016625">
    <property type="term" value="F:oxidoreductase activity, acting on the aldehyde or oxo group of donors, iron-sulfur protein as acceptor"/>
    <property type="evidence" value="ECO:0007669"/>
    <property type="project" value="InterPro"/>
</dbReference>
<dbReference type="InterPro" id="IPR036021">
    <property type="entry name" value="Tungsten_al_ferr_oxy-like_C"/>
</dbReference>
<dbReference type="Proteomes" id="UP000214588">
    <property type="component" value="Unassembled WGS sequence"/>
</dbReference>
<dbReference type="EMBL" id="NIQC01000001">
    <property type="protein sequence ID" value="OWZ84924.1"/>
    <property type="molecule type" value="Genomic_DNA"/>
</dbReference>
<dbReference type="SMART" id="SM00790">
    <property type="entry name" value="AFOR_N"/>
    <property type="match status" value="1"/>
</dbReference>
<proteinExistence type="inferred from homology"/>
<dbReference type="InterPro" id="IPR013984">
    <property type="entry name" value="Ald_Fedxn_OxRdtase_dom2"/>
</dbReference>
<keyword evidence="6" id="KW-0408">Iron</keyword>
<keyword evidence="5" id="KW-0560">Oxidoreductase</keyword>
<gene>
    <name evidence="10" type="ORF">CDO51_00530</name>
</gene>
<dbReference type="InterPro" id="IPR036503">
    <property type="entry name" value="Ald_Fedxn_OxRdtase_N_sf"/>
</dbReference>
<evidence type="ECO:0000256" key="7">
    <source>
        <dbReference type="ARBA" id="ARBA00023014"/>
    </source>
</evidence>
<dbReference type="PANTHER" id="PTHR30038:SF0">
    <property type="entry name" value="TUNGSTEN-CONTAINING ALDEHYDE FERREDOXIN OXIDOREDUCTASE"/>
    <property type="match status" value="1"/>
</dbReference>
<organism evidence="10 11">
    <name type="scientific">Natranaerobius trueperi</name>
    <dbReference type="NCBI Taxonomy" id="759412"/>
    <lineage>
        <taxon>Bacteria</taxon>
        <taxon>Bacillati</taxon>
        <taxon>Bacillota</taxon>
        <taxon>Clostridia</taxon>
        <taxon>Natranaerobiales</taxon>
        <taxon>Natranaerobiaceae</taxon>
        <taxon>Natranaerobius</taxon>
    </lineage>
</organism>
<comment type="caution">
    <text evidence="10">The sequence shown here is derived from an EMBL/GenBank/DDBJ whole genome shotgun (WGS) entry which is preliminary data.</text>
</comment>
<dbReference type="SUPFAM" id="SSF48310">
    <property type="entry name" value="Aldehyde ferredoxin oxidoreductase, C-terminal domains"/>
    <property type="match status" value="1"/>
</dbReference>
<evidence type="ECO:0000313" key="11">
    <source>
        <dbReference type="Proteomes" id="UP000214588"/>
    </source>
</evidence>
<evidence type="ECO:0000256" key="1">
    <source>
        <dbReference type="ARBA" id="ARBA00001966"/>
    </source>
</evidence>